<keyword evidence="4" id="KW-1185">Reference proteome</keyword>
<dbReference type="InterPro" id="IPR011050">
    <property type="entry name" value="Pectin_lyase_fold/virulence"/>
</dbReference>
<dbReference type="Proteomes" id="UP000464954">
    <property type="component" value="Chromosome"/>
</dbReference>
<dbReference type="RefSeq" id="WP_160628998.1">
    <property type="nucleotide sequence ID" value="NZ_CP047593.1"/>
</dbReference>
<dbReference type="Pfam" id="PF13229">
    <property type="entry name" value="Beta_helix"/>
    <property type="match status" value="1"/>
</dbReference>
<dbReference type="AlphaFoldDB" id="A0A6P1MDZ5"/>
<evidence type="ECO:0000313" key="4">
    <source>
        <dbReference type="Proteomes" id="UP000464954"/>
    </source>
</evidence>
<dbReference type="SMART" id="SM00710">
    <property type="entry name" value="PbH1"/>
    <property type="match status" value="7"/>
</dbReference>
<keyword evidence="1" id="KW-1133">Transmembrane helix</keyword>
<feature type="domain" description="Right handed beta helix" evidence="2">
    <location>
        <begin position="602"/>
        <end position="708"/>
    </location>
</feature>
<dbReference type="SUPFAM" id="SSF51126">
    <property type="entry name" value="Pectin lyase-like"/>
    <property type="match status" value="2"/>
</dbReference>
<evidence type="ECO:0000256" key="1">
    <source>
        <dbReference type="SAM" id="Phobius"/>
    </source>
</evidence>
<organism evidence="3 4">
    <name type="scientific">Tichowtungia aerotolerans</name>
    <dbReference type="NCBI Taxonomy" id="2697043"/>
    <lineage>
        <taxon>Bacteria</taxon>
        <taxon>Pseudomonadati</taxon>
        <taxon>Kiritimatiellota</taxon>
        <taxon>Tichowtungiia</taxon>
        <taxon>Tichowtungiales</taxon>
        <taxon>Tichowtungiaceae</taxon>
        <taxon>Tichowtungia</taxon>
    </lineage>
</organism>
<sequence>MRIKRIWAGVVVLFLSSISFAMLLFAISSVPVSLQTPADGDSTYMIHPHFKWSEDPDADRYEIQIAQDETFQTMEDTDSVPVSRYVPLDALPAGTCWWRVRARYRDGSHGRWTDSRQLTISVPQNLYTVSVGDSTDVITNTIAAAAADTPARLVFETGTYRVPVPDGRWLFQLEDVHDLIVDGQDSLIIMDNPDSGFCRLESCADILLRNFQVDYFNTNGIPTTHTAGTVISTDAATASFVFQPLENYLPPDDPIIRDASARRWGCLMDTNTPGRLKVNVPNWFDFKDQVDALGNNLYRLYLIDAHAGRISDFQPGDTFVKSGTYGEFVMFCQFCTNVTYEAITSYAGAANHYIGNWNDGIHFLRCASRIKKGRLMSNSNGGYVGSGYLTGFWIEECLTEGMFDDAVNCNNGPSDVLDKPASNQVLIWGFSARYLEAGDAVTVYTAPEGLFNGRFTVNELEFLLGGKDDGGGWLLTLDRDVGTIDPGLENWNSKVYIDKLAHTDAYIRNSTFQNSRRFGCLFKSYGGVIEGNHFEGLSEAAVHAENESRSFDGGLECRDVRVLNNTIVDCGYSDAFFYQGHGAIEFGISAYNTVCTQAVHRSVEISGNTICDWDGMGISIENAEDVLICSNTVSNLSADEFFATVDQNHAVSLAYTAGATVTGNHLLDTRPMDAAVYVENSSNCIVLYNDMASTDVYSSDFSDVSSLTGTAYNVTVDGFGHLVSTSSAVPNANYRFSLPGGPLTADPSVTEIRWKAVLRVPTNSEWVAIGLLGGDAALLSSGSDSGPWVLFRSTFVNIWGGHSTSVSSDTFRNLFSPGDVITAEFAYHVLSKTVDLYIDGDPVAVELPIVHKDEDGNEADPVVGYAQLLFRLQDPGAAYFDQFEIRSLPVEVH</sequence>
<proteinExistence type="predicted"/>
<feature type="transmembrane region" description="Helical" evidence="1">
    <location>
        <begin position="7"/>
        <end position="27"/>
    </location>
</feature>
<dbReference type="InterPro" id="IPR039448">
    <property type="entry name" value="Beta_helix"/>
</dbReference>
<dbReference type="KEGG" id="taer:GT409_10265"/>
<evidence type="ECO:0000313" key="3">
    <source>
        <dbReference type="EMBL" id="QHI69816.1"/>
    </source>
</evidence>
<dbReference type="InterPro" id="IPR013783">
    <property type="entry name" value="Ig-like_fold"/>
</dbReference>
<accession>A0A6P1MDZ5</accession>
<dbReference type="Gene3D" id="2.160.20.10">
    <property type="entry name" value="Single-stranded right-handed beta-helix, Pectin lyase-like"/>
    <property type="match status" value="1"/>
</dbReference>
<dbReference type="InterPro" id="IPR012334">
    <property type="entry name" value="Pectin_lyas_fold"/>
</dbReference>
<reference evidence="3 4" key="1">
    <citation type="submission" date="2020-01" db="EMBL/GenBank/DDBJ databases">
        <title>Ponticoccus aerotolerans gen. nov., sp. nov., an anaerobic bacterium and proposal of Ponticoccusceae fam. nov., Ponticoccusles ord. nov. and Ponticoccuse classis nov. in the phylum Kiritimatiellaeota.</title>
        <authorList>
            <person name="Zhou L.Y."/>
            <person name="Du Z.J."/>
        </authorList>
    </citation>
    <scope>NUCLEOTIDE SEQUENCE [LARGE SCALE GENOMIC DNA]</scope>
    <source>
        <strain evidence="3 4">S-5007</strain>
    </source>
</reference>
<dbReference type="Gene3D" id="2.60.40.10">
    <property type="entry name" value="Immunoglobulins"/>
    <property type="match status" value="1"/>
</dbReference>
<evidence type="ECO:0000259" key="2">
    <source>
        <dbReference type="Pfam" id="PF13229"/>
    </source>
</evidence>
<keyword evidence="1" id="KW-0812">Transmembrane</keyword>
<dbReference type="InterPro" id="IPR006626">
    <property type="entry name" value="PbH1"/>
</dbReference>
<dbReference type="EMBL" id="CP047593">
    <property type="protein sequence ID" value="QHI69816.1"/>
    <property type="molecule type" value="Genomic_DNA"/>
</dbReference>
<gene>
    <name evidence="3" type="ORF">GT409_10265</name>
</gene>
<name>A0A6P1MDZ5_9BACT</name>
<keyword evidence="1" id="KW-0472">Membrane</keyword>
<protein>
    <recommendedName>
        <fullName evidence="2">Right handed beta helix domain-containing protein</fullName>
    </recommendedName>
</protein>